<dbReference type="EMBL" id="OU503036">
    <property type="protein sequence ID" value="CAI9753921.1"/>
    <property type="molecule type" value="Genomic_DNA"/>
</dbReference>
<gene>
    <name evidence="2" type="ORF">FPE_LOCUS1352</name>
</gene>
<dbReference type="AlphaFoldDB" id="A0AAD1YPF3"/>
<sequence>MEGSSSTPQKPRIKSCYSPNKINCFLEGRTSCFLWLLMIVITRLLEPRNGVEEGNGITLFAVVMIRGNCLGILEFWGCVKLWVVPERKRHEHFLNHQGEFYKLEV</sequence>
<name>A0AAD1YPF3_9LAMI</name>
<organism evidence="2 3">
    <name type="scientific">Fraxinus pennsylvanica</name>
    <dbReference type="NCBI Taxonomy" id="56036"/>
    <lineage>
        <taxon>Eukaryota</taxon>
        <taxon>Viridiplantae</taxon>
        <taxon>Streptophyta</taxon>
        <taxon>Embryophyta</taxon>
        <taxon>Tracheophyta</taxon>
        <taxon>Spermatophyta</taxon>
        <taxon>Magnoliopsida</taxon>
        <taxon>eudicotyledons</taxon>
        <taxon>Gunneridae</taxon>
        <taxon>Pentapetalae</taxon>
        <taxon>asterids</taxon>
        <taxon>lamiids</taxon>
        <taxon>Lamiales</taxon>
        <taxon>Oleaceae</taxon>
        <taxon>Oleeae</taxon>
        <taxon>Fraxinus</taxon>
    </lineage>
</organism>
<evidence type="ECO:0000313" key="2">
    <source>
        <dbReference type="EMBL" id="CAI9753921.1"/>
    </source>
</evidence>
<protein>
    <recommendedName>
        <fullName evidence="1">RDR1/2-like PH-like domain-containing protein</fullName>
    </recommendedName>
</protein>
<reference evidence="2" key="1">
    <citation type="submission" date="2023-05" db="EMBL/GenBank/DDBJ databases">
        <authorList>
            <person name="Huff M."/>
        </authorList>
    </citation>
    <scope>NUCLEOTIDE SEQUENCE</scope>
</reference>
<evidence type="ECO:0000313" key="3">
    <source>
        <dbReference type="Proteomes" id="UP000834106"/>
    </source>
</evidence>
<feature type="domain" description="RDR1/2-like PH-like" evidence="1">
    <location>
        <begin position="63"/>
        <end position="105"/>
    </location>
</feature>
<proteinExistence type="predicted"/>
<dbReference type="InterPro" id="IPR057590">
    <property type="entry name" value="PH_RDR1/2-like"/>
</dbReference>
<accession>A0AAD1YPF3</accession>
<dbReference type="Pfam" id="PF24823">
    <property type="entry name" value="PH_RDR2"/>
    <property type="match status" value="1"/>
</dbReference>
<dbReference type="Proteomes" id="UP000834106">
    <property type="component" value="Chromosome 1"/>
</dbReference>
<keyword evidence="3" id="KW-1185">Reference proteome</keyword>
<evidence type="ECO:0000259" key="1">
    <source>
        <dbReference type="Pfam" id="PF24823"/>
    </source>
</evidence>